<dbReference type="Proteomes" id="UP000282529">
    <property type="component" value="Unassembled WGS sequence"/>
</dbReference>
<keyword evidence="2" id="KW-1185">Reference proteome</keyword>
<name>A0A3N9P2D6_9BACL</name>
<dbReference type="AlphaFoldDB" id="A0A3N9P2D6"/>
<organism evidence="1 2">
    <name type="scientific">Paenibacillus rhizophilus</name>
    <dbReference type="NCBI Taxonomy" id="1850366"/>
    <lineage>
        <taxon>Bacteria</taxon>
        <taxon>Bacillati</taxon>
        <taxon>Bacillota</taxon>
        <taxon>Bacilli</taxon>
        <taxon>Bacillales</taxon>
        <taxon>Paenibacillaceae</taxon>
        <taxon>Paenibacillus</taxon>
    </lineage>
</organism>
<dbReference type="EMBL" id="RQPI01000009">
    <property type="protein sequence ID" value="RQW10381.1"/>
    <property type="molecule type" value="Genomic_DNA"/>
</dbReference>
<reference evidence="1 2" key="1">
    <citation type="submission" date="2018-11" db="EMBL/GenBank/DDBJ databases">
        <title>Genome sequence of strain 7197.</title>
        <authorList>
            <person name="Gao J."/>
            <person name="Sun J."/>
        </authorList>
    </citation>
    <scope>NUCLEOTIDE SEQUENCE [LARGE SCALE GENOMIC DNA]</scope>
    <source>
        <strain evidence="1 2">7197</strain>
    </source>
</reference>
<proteinExistence type="predicted"/>
<gene>
    <name evidence="1" type="ORF">EH198_16320</name>
</gene>
<evidence type="ECO:0000313" key="1">
    <source>
        <dbReference type="EMBL" id="RQW10381.1"/>
    </source>
</evidence>
<dbReference type="OrthoDB" id="2627383at2"/>
<dbReference type="RefSeq" id="WP_124696565.1">
    <property type="nucleotide sequence ID" value="NZ_JBHUFE010000036.1"/>
</dbReference>
<evidence type="ECO:0000313" key="2">
    <source>
        <dbReference type="Proteomes" id="UP000282529"/>
    </source>
</evidence>
<sequence length="111" mass="12637">MKIPVVRSITTGDQDKDFVEIDLVKDVKFISKSKKTNNSADVLEYHTSFGSFYSLTTLHEAKLSYLKYGFQSFDSSTLVNVSKIKETIPLDKGTKIVFTDNSYETVRKKLK</sequence>
<comment type="caution">
    <text evidence="1">The sequence shown here is derived from an EMBL/GenBank/DDBJ whole genome shotgun (WGS) entry which is preliminary data.</text>
</comment>
<evidence type="ECO:0008006" key="3">
    <source>
        <dbReference type="Google" id="ProtNLM"/>
    </source>
</evidence>
<accession>A0A3N9P2D6</accession>
<protein>
    <recommendedName>
        <fullName evidence="3">HTH LytTR-type domain-containing protein</fullName>
    </recommendedName>
</protein>